<evidence type="ECO:0000256" key="3">
    <source>
        <dbReference type="RuleBase" id="RU003616"/>
    </source>
</evidence>
<dbReference type="InterPro" id="IPR002068">
    <property type="entry name" value="A-crystallin/Hsp20_dom"/>
</dbReference>
<evidence type="ECO:0000256" key="1">
    <source>
        <dbReference type="ARBA" id="ARBA00023016"/>
    </source>
</evidence>
<dbReference type="Proteomes" id="UP001210925">
    <property type="component" value="Unassembled WGS sequence"/>
</dbReference>
<dbReference type="SUPFAM" id="SSF49764">
    <property type="entry name" value="HSP20-like chaperones"/>
    <property type="match status" value="1"/>
</dbReference>
<dbReference type="EMBL" id="JADGKB010000005">
    <property type="protein sequence ID" value="KAJ3261500.1"/>
    <property type="molecule type" value="Genomic_DNA"/>
</dbReference>
<evidence type="ECO:0000313" key="5">
    <source>
        <dbReference type="EMBL" id="KAJ3261500.1"/>
    </source>
</evidence>
<comment type="similarity">
    <text evidence="2 3">Belongs to the small heat shock protein (HSP20) family.</text>
</comment>
<comment type="caution">
    <text evidence="5">The sequence shown here is derived from an EMBL/GenBank/DDBJ whole genome shotgun (WGS) entry which is preliminary data.</text>
</comment>
<gene>
    <name evidence="5" type="ORF">HK103_005335</name>
</gene>
<proteinExistence type="inferred from homology"/>
<accession>A0AAD5UR03</accession>
<evidence type="ECO:0000313" key="6">
    <source>
        <dbReference type="Proteomes" id="UP001210925"/>
    </source>
</evidence>
<evidence type="ECO:0000256" key="2">
    <source>
        <dbReference type="PROSITE-ProRule" id="PRU00285"/>
    </source>
</evidence>
<dbReference type="InterPro" id="IPR008978">
    <property type="entry name" value="HSP20-like_chaperone"/>
</dbReference>
<dbReference type="PANTHER" id="PTHR11527">
    <property type="entry name" value="HEAT-SHOCK PROTEIN 20 FAMILY MEMBER"/>
    <property type="match status" value="1"/>
</dbReference>
<dbReference type="CDD" id="cd06464">
    <property type="entry name" value="ACD_sHsps-like"/>
    <property type="match status" value="1"/>
</dbReference>
<reference evidence="5" key="1">
    <citation type="submission" date="2020-05" db="EMBL/GenBank/DDBJ databases">
        <title>Phylogenomic resolution of chytrid fungi.</title>
        <authorList>
            <person name="Stajich J.E."/>
            <person name="Amses K."/>
            <person name="Simmons R."/>
            <person name="Seto K."/>
            <person name="Myers J."/>
            <person name="Bonds A."/>
            <person name="Quandt C.A."/>
            <person name="Barry K."/>
            <person name="Liu P."/>
            <person name="Grigoriev I."/>
            <person name="Longcore J.E."/>
            <person name="James T.Y."/>
        </authorList>
    </citation>
    <scope>NUCLEOTIDE SEQUENCE</scope>
    <source>
        <strain evidence="5">PLAUS21</strain>
    </source>
</reference>
<keyword evidence="6" id="KW-1185">Reference proteome</keyword>
<evidence type="ECO:0000259" key="4">
    <source>
        <dbReference type="PROSITE" id="PS01031"/>
    </source>
</evidence>
<dbReference type="PROSITE" id="PS01031">
    <property type="entry name" value="SHSP"/>
    <property type="match status" value="1"/>
</dbReference>
<dbReference type="Gene3D" id="2.60.40.790">
    <property type="match status" value="1"/>
</dbReference>
<dbReference type="InterPro" id="IPR031107">
    <property type="entry name" value="Small_HSP"/>
</dbReference>
<organism evidence="5 6">
    <name type="scientific">Boothiomyces macroporosus</name>
    <dbReference type="NCBI Taxonomy" id="261099"/>
    <lineage>
        <taxon>Eukaryota</taxon>
        <taxon>Fungi</taxon>
        <taxon>Fungi incertae sedis</taxon>
        <taxon>Chytridiomycota</taxon>
        <taxon>Chytridiomycota incertae sedis</taxon>
        <taxon>Chytridiomycetes</taxon>
        <taxon>Rhizophydiales</taxon>
        <taxon>Terramycetaceae</taxon>
        <taxon>Boothiomyces</taxon>
    </lineage>
</organism>
<protein>
    <recommendedName>
        <fullName evidence="4">SHSP domain-containing protein</fullName>
    </recommendedName>
</protein>
<dbReference type="AlphaFoldDB" id="A0AAD5UR03"/>
<keyword evidence="1" id="KW-0346">Stress response</keyword>
<dbReference type="Pfam" id="PF00011">
    <property type="entry name" value="HSP20"/>
    <property type="match status" value="1"/>
</dbReference>
<feature type="domain" description="SHSP" evidence="4">
    <location>
        <begin position="33"/>
        <end position="141"/>
    </location>
</feature>
<sequence length="141" mass="16187">MSLINKIFPEFQRVATANLKRFPHNDLLFYSPHLTDLSYPSIDFKETSKNYIVHADVPGFKKDQINISVKGNMLNLSGEKTVLEDNDTYHIRERLDQKFSKSISLPYSVPKEQITATLNDGVLELVLPKQPEEIDEKIPIN</sequence>
<name>A0AAD5UR03_9FUNG</name>